<evidence type="ECO:0000259" key="5">
    <source>
        <dbReference type="PROSITE" id="PS51706"/>
    </source>
</evidence>
<dbReference type="PANTHER" id="PTHR46498">
    <property type="entry name" value="GTP-BINDING PROTEIN 8"/>
    <property type="match status" value="1"/>
</dbReference>
<dbReference type="Gene3D" id="3.40.50.300">
    <property type="entry name" value="P-loop containing nucleotide triphosphate hydrolases"/>
    <property type="match status" value="1"/>
</dbReference>
<sequence length="350" mass="40132">MINRKYLTTGGIILGKRLDLIKNIINTTKFEKDNVLKEVESQSNRNLILNEDDDKIIKKCVAKKVKAKRNDRLEKIEGGPNLKVRPEWVNLNESYNNKFYKQPTIQEKNRINRFFNSSEVAYEWSVGDFSIIPGETACSSENSVQNNNDCKNSKIDQGKRKMPFQLINGLPEIVFLGRSNAGKSSILNNLVTEFKRNKIIEVAKMSKRAGFTRTLNCFNIGNKFRLIDTPGYGYGSNIEQGTVAMEYLEKRKELRRCYLLLSANHGITELDLSMIENLIVLGRPFEIVFTKMDKIKDLSQFEDMIVQSGIQDLSTLPKLIFTNSVSSKRCPKRYGMDYLRYSIFESCGLV</sequence>
<organism evidence="6 7">
    <name type="scientific">Arxiozyma heterogenica</name>
    <dbReference type="NCBI Taxonomy" id="278026"/>
    <lineage>
        <taxon>Eukaryota</taxon>
        <taxon>Fungi</taxon>
        <taxon>Dikarya</taxon>
        <taxon>Ascomycota</taxon>
        <taxon>Saccharomycotina</taxon>
        <taxon>Saccharomycetes</taxon>
        <taxon>Saccharomycetales</taxon>
        <taxon>Saccharomycetaceae</taxon>
        <taxon>Arxiozyma</taxon>
    </lineage>
</organism>
<proteinExistence type="predicted"/>
<evidence type="ECO:0000256" key="2">
    <source>
        <dbReference type="ARBA" id="ARBA00022741"/>
    </source>
</evidence>
<dbReference type="PROSITE" id="PS51706">
    <property type="entry name" value="G_ENGB"/>
    <property type="match status" value="1"/>
</dbReference>
<evidence type="ECO:0000256" key="4">
    <source>
        <dbReference type="ARBA" id="ARBA00023134"/>
    </source>
</evidence>
<dbReference type="AlphaFoldDB" id="A0AAN7WJK3"/>
<dbReference type="Proteomes" id="UP001306508">
    <property type="component" value="Unassembled WGS sequence"/>
</dbReference>
<keyword evidence="1" id="KW-0479">Metal-binding</keyword>
<dbReference type="InterPro" id="IPR027417">
    <property type="entry name" value="P-loop_NTPase"/>
</dbReference>
<keyword evidence="3" id="KW-0460">Magnesium</keyword>
<evidence type="ECO:0000256" key="3">
    <source>
        <dbReference type="ARBA" id="ARBA00022842"/>
    </source>
</evidence>
<dbReference type="GO" id="GO:0005739">
    <property type="term" value="C:mitochondrion"/>
    <property type="evidence" value="ECO:0007669"/>
    <property type="project" value="TreeGrafter"/>
</dbReference>
<evidence type="ECO:0000313" key="7">
    <source>
        <dbReference type="Proteomes" id="UP001306508"/>
    </source>
</evidence>
<feature type="domain" description="EngB-type G" evidence="5">
    <location>
        <begin position="169"/>
        <end position="349"/>
    </location>
</feature>
<dbReference type="PANTHER" id="PTHR46498:SF1">
    <property type="entry name" value="GTP-BINDING PROTEIN 8"/>
    <property type="match status" value="1"/>
</dbReference>
<gene>
    <name evidence="6" type="ORF">RI543_000077</name>
</gene>
<comment type="caution">
    <text evidence="6">The sequence shown here is derived from an EMBL/GenBank/DDBJ whole genome shotgun (WGS) entry which is preliminary data.</text>
</comment>
<dbReference type="EMBL" id="JAWIZZ010000006">
    <property type="protein sequence ID" value="KAK5782153.1"/>
    <property type="molecule type" value="Genomic_DNA"/>
</dbReference>
<dbReference type="Pfam" id="PF01926">
    <property type="entry name" value="MMR_HSR1"/>
    <property type="match status" value="1"/>
</dbReference>
<dbReference type="InterPro" id="IPR052279">
    <property type="entry name" value="EngB_GTPase"/>
</dbReference>
<dbReference type="InterPro" id="IPR006073">
    <property type="entry name" value="GTP-bd"/>
</dbReference>
<keyword evidence="7" id="KW-1185">Reference proteome</keyword>
<evidence type="ECO:0000313" key="6">
    <source>
        <dbReference type="EMBL" id="KAK5782153.1"/>
    </source>
</evidence>
<dbReference type="InterPro" id="IPR030393">
    <property type="entry name" value="G_ENGB_dom"/>
</dbReference>
<dbReference type="GO" id="GO:0046872">
    <property type="term" value="F:metal ion binding"/>
    <property type="evidence" value="ECO:0007669"/>
    <property type="project" value="UniProtKB-KW"/>
</dbReference>
<evidence type="ECO:0000256" key="1">
    <source>
        <dbReference type="ARBA" id="ARBA00022723"/>
    </source>
</evidence>
<keyword evidence="2" id="KW-0547">Nucleotide-binding</keyword>
<dbReference type="SUPFAM" id="SSF52540">
    <property type="entry name" value="P-loop containing nucleoside triphosphate hydrolases"/>
    <property type="match status" value="1"/>
</dbReference>
<dbReference type="GO" id="GO:0005525">
    <property type="term" value="F:GTP binding"/>
    <property type="evidence" value="ECO:0007669"/>
    <property type="project" value="UniProtKB-KW"/>
</dbReference>
<keyword evidence="4" id="KW-0342">GTP-binding</keyword>
<protein>
    <recommendedName>
        <fullName evidence="5">EngB-type G domain-containing protein</fullName>
    </recommendedName>
</protein>
<name>A0AAN7WJK3_9SACH</name>
<accession>A0AAN7WJK3</accession>
<dbReference type="CDD" id="cd01876">
    <property type="entry name" value="YihA_EngB"/>
    <property type="match status" value="1"/>
</dbReference>
<reference evidence="7" key="1">
    <citation type="submission" date="2023-07" db="EMBL/GenBank/DDBJ databases">
        <title>A draft genome of Kazachstania heterogenica Y-27499.</title>
        <authorList>
            <person name="Donic C."/>
            <person name="Kralova J.S."/>
            <person name="Fidel L."/>
            <person name="Ben-Dor S."/>
            <person name="Jung S."/>
        </authorList>
    </citation>
    <scope>NUCLEOTIDE SEQUENCE [LARGE SCALE GENOMIC DNA]</scope>
    <source>
        <strain evidence="7">Y27499</strain>
    </source>
</reference>